<dbReference type="KEGG" id="pho:PH0148"/>
<dbReference type="EMBL" id="BA000001">
    <property type="protein sequence ID" value="BAA29217.1"/>
    <property type="molecule type" value="Genomic_DNA"/>
</dbReference>
<dbReference type="Proteomes" id="UP000000752">
    <property type="component" value="Chromosome"/>
</dbReference>
<proteinExistence type="predicted"/>
<dbReference type="EnsemblBacteria" id="BAA29217">
    <property type="protein sequence ID" value="BAA29217"/>
    <property type="gene ID" value="BAA29217"/>
</dbReference>
<evidence type="ECO:0000313" key="1">
    <source>
        <dbReference type="EMBL" id="BAA29217.1"/>
    </source>
</evidence>
<name>O57884_PYRHO</name>
<dbReference type="AlphaFoldDB" id="O57884"/>
<keyword evidence="2" id="KW-1185">Reference proteome</keyword>
<evidence type="ECO:0000313" key="2">
    <source>
        <dbReference type="Proteomes" id="UP000000752"/>
    </source>
</evidence>
<gene>
    <name evidence="1" type="ordered locus">PH0148</name>
</gene>
<dbReference type="PIR" id="B71236">
    <property type="entry name" value="B71236"/>
</dbReference>
<sequence length="106" mass="11545">MINLPKSSISSAIPSKLPSPNILTLTPRIMLSLTRLSISMGFLRKFKYSLSKFVIKDLKTLNSGTSEPSSSFIEVAPFGTLLLTFNPIPSTILSPFPSTKTPAIFL</sequence>
<protein>
    <submittedName>
        <fullName evidence="1">Uncharacterized protein</fullName>
    </submittedName>
</protein>
<organism evidence="1 2">
    <name type="scientific">Pyrococcus horikoshii (strain ATCC 700860 / DSM 12428 / JCM 9974 / NBRC 100139 / OT-3)</name>
    <dbReference type="NCBI Taxonomy" id="70601"/>
    <lineage>
        <taxon>Archaea</taxon>
        <taxon>Methanobacteriati</taxon>
        <taxon>Methanobacteriota</taxon>
        <taxon>Thermococci</taxon>
        <taxon>Thermococcales</taxon>
        <taxon>Thermococcaceae</taxon>
        <taxon>Pyrococcus</taxon>
    </lineage>
</organism>
<accession>O57884</accession>
<reference evidence="1 2" key="1">
    <citation type="journal article" date="1998" name="DNA Res.">
        <title>Complete sequence and gene organization of the genome of a hyper-thermophilic archaebacterium, Pyrococcus horikoshii OT3.</title>
        <authorList>
            <person name="Kawarabayasi Y."/>
            <person name="Sawada M."/>
            <person name="Horikawa H."/>
            <person name="Haikawa Y."/>
            <person name="Hino Y."/>
            <person name="Yamamoto S."/>
            <person name="Sekine M."/>
            <person name="Baba S."/>
            <person name="Kosugi H."/>
            <person name="Hosoyama A."/>
            <person name="Nagai Y."/>
            <person name="Sakai M."/>
            <person name="Ogura K."/>
            <person name="Otuka R."/>
            <person name="Nakazawa H."/>
            <person name="Takamiya M."/>
            <person name="Ohfuku Y."/>
            <person name="Funahashi T."/>
            <person name="Tanaka T."/>
            <person name="Kudoh Y."/>
            <person name="Yamazaki J."/>
            <person name="Kushida N."/>
            <person name="Oguchi A."/>
            <person name="Aoki K."/>
            <person name="Nakamura Y."/>
            <person name="Robb T.F."/>
            <person name="Horikoshi K."/>
            <person name="Masuchi Y."/>
            <person name="Shizuya H."/>
            <person name="Kikuchi H."/>
        </authorList>
    </citation>
    <scope>NUCLEOTIDE SEQUENCE [LARGE SCALE GENOMIC DNA]</scope>
    <source>
        <strain evidence="2">ATCC 700860 / DSM 12428 / JCM 9974 / NBRC 100139 / OT-3</strain>
    </source>
</reference>